<dbReference type="Pfam" id="PF00583">
    <property type="entry name" value="Acetyltransf_1"/>
    <property type="match status" value="1"/>
</dbReference>
<sequence>MTTYTIRPATPETLTDLYALHPDPAEVAQRLRVLRQNVEAGKVSLDRILFLRSRRGVDGTVLLPTPLHVPVFPRLRPDVPADAVTAFAQAIRERVEPERLLVLQDDLAPLNAAALEAAGWALDSQQVLYETDLRARSYRPDPRAVEGGVDWLSRPEVRALLDVEGHTDYELDEDATLVALSEDGRLAAFGTVGPSGRTGYASVHLFGVLPNMRGRGLGSVWLKNQSQRRMQARWTPAKNWCPRFSYR</sequence>
<keyword evidence="3" id="KW-1185">Reference proteome</keyword>
<name>A0ABR6MV88_9DEIO</name>
<accession>A0ABR6MV88</accession>
<dbReference type="Proteomes" id="UP000536909">
    <property type="component" value="Unassembled WGS sequence"/>
</dbReference>
<proteinExistence type="predicted"/>
<dbReference type="InterPro" id="IPR016181">
    <property type="entry name" value="Acyl_CoA_acyltransferase"/>
</dbReference>
<dbReference type="Gene3D" id="3.40.630.30">
    <property type="match status" value="1"/>
</dbReference>
<feature type="non-terminal residue" evidence="2">
    <location>
        <position position="247"/>
    </location>
</feature>
<dbReference type="CDD" id="cd04301">
    <property type="entry name" value="NAT_SF"/>
    <property type="match status" value="1"/>
</dbReference>
<evidence type="ECO:0000313" key="3">
    <source>
        <dbReference type="Proteomes" id="UP000536909"/>
    </source>
</evidence>
<dbReference type="EMBL" id="JACHFV010000009">
    <property type="protein sequence ID" value="MBB5295843.1"/>
    <property type="molecule type" value="Genomic_DNA"/>
</dbReference>
<evidence type="ECO:0000313" key="2">
    <source>
        <dbReference type="EMBL" id="MBB5295843.1"/>
    </source>
</evidence>
<feature type="domain" description="N-acetyltransferase" evidence="1">
    <location>
        <begin position="165"/>
        <end position="220"/>
    </location>
</feature>
<protein>
    <submittedName>
        <fullName evidence="2">GNAT superfamily N-acetyltransferase</fullName>
    </submittedName>
</protein>
<organism evidence="2 3">
    <name type="scientific">Deinococcus metallilatus</name>
    <dbReference type="NCBI Taxonomy" id="1211322"/>
    <lineage>
        <taxon>Bacteria</taxon>
        <taxon>Thermotogati</taxon>
        <taxon>Deinococcota</taxon>
        <taxon>Deinococci</taxon>
        <taxon>Deinococcales</taxon>
        <taxon>Deinococcaceae</taxon>
        <taxon>Deinococcus</taxon>
    </lineage>
</organism>
<evidence type="ECO:0000259" key="1">
    <source>
        <dbReference type="Pfam" id="PF00583"/>
    </source>
</evidence>
<dbReference type="SUPFAM" id="SSF55729">
    <property type="entry name" value="Acyl-CoA N-acyltransferases (Nat)"/>
    <property type="match status" value="1"/>
</dbReference>
<dbReference type="InterPro" id="IPR000182">
    <property type="entry name" value="GNAT_dom"/>
</dbReference>
<reference evidence="2 3" key="1">
    <citation type="submission" date="2020-08" db="EMBL/GenBank/DDBJ databases">
        <title>Genomic Encyclopedia of Type Strains, Phase IV (KMG-IV): sequencing the most valuable type-strain genomes for metagenomic binning, comparative biology and taxonomic classification.</title>
        <authorList>
            <person name="Goeker M."/>
        </authorList>
    </citation>
    <scope>NUCLEOTIDE SEQUENCE [LARGE SCALE GENOMIC DNA]</scope>
    <source>
        <strain evidence="2 3">DSM 105434</strain>
    </source>
</reference>
<comment type="caution">
    <text evidence="2">The sequence shown here is derived from an EMBL/GenBank/DDBJ whole genome shotgun (WGS) entry which is preliminary data.</text>
</comment>
<gene>
    <name evidence="2" type="ORF">HNQ10_002682</name>
</gene>